<name>A0ACB8L2F3_CITSI</name>
<dbReference type="Proteomes" id="UP000829398">
    <property type="component" value="Chromosome 4"/>
</dbReference>
<dbReference type="EMBL" id="CM039173">
    <property type="protein sequence ID" value="KAH9767571.1"/>
    <property type="molecule type" value="Genomic_DNA"/>
</dbReference>
<organism evidence="1 2">
    <name type="scientific">Citrus sinensis</name>
    <name type="common">Sweet orange</name>
    <name type="synonym">Citrus aurantium var. sinensis</name>
    <dbReference type="NCBI Taxonomy" id="2711"/>
    <lineage>
        <taxon>Eukaryota</taxon>
        <taxon>Viridiplantae</taxon>
        <taxon>Streptophyta</taxon>
        <taxon>Embryophyta</taxon>
        <taxon>Tracheophyta</taxon>
        <taxon>Spermatophyta</taxon>
        <taxon>Magnoliopsida</taxon>
        <taxon>eudicotyledons</taxon>
        <taxon>Gunneridae</taxon>
        <taxon>Pentapetalae</taxon>
        <taxon>rosids</taxon>
        <taxon>malvids</taxon>
        <taxon>Sapindales</taxon>
        <taxon>Rutaceae</taxon>
        <taxon>Aurantioideae</taxon>
        <taxon>Citrus</taxon>
    </lineage>
</organism>
<gene>
    <name evidence="1" type="ORF">KPL71_011325</name>
</gene>
<comment type="caution">
    <text evidence="1">The sequence shown here is derived from an EMBL/GenBank/DDBJ whole genome shotgun (WGS) entry which is preliminary data.</text>
</comment>
<proteinExistence type="predicted"/>
<sequence>MEATSLCYSNVRNLVPSLSGNKTKHFSKQCGNPSGSLKFGQQCKSKNRQAAGCVALSVSELEKRLEAEMKSEEEEWLKMEISRGKCKERTGMVDLLECLETEAIMEMLGSLNRISDAIYTVGLLFSGTVEIRRFRKSRTRVPTYIYRALFPLSLSVNKTPSHVQEPAIDGVDLGSATPACSPGKKQGPEPNLDYSRAAEQLFREARDRHVLEVIRRPKQGINDEDELGEYRLRTREGFEDKIGRARDDLGEWKKYARWEESQNDFVRAKSVWERALQVDYRDRSLWVGYAEFEMRNKFIDRARNVWDGAVEHLPRVDQLWYKYIHMEHMLGNVAAARQIYELWMKWAPDERIWLSYITFEHKYKETNQARQIYERFVQCHPTVTAWLKYAEFEMTNKQINRERSVYECAVEKLSEDEEADKLFVAFAEFEERCKETERARCIYEYALNHIPKGRAEELYRKFTAFEKRCGGGEEIGDVIAAKKRFEYEDEVRKNPMSYDAWFDYIRLEESVKDNKERVRDVYERAIANVPPADEKRYWARYLYLWIEYALYEELEARDMERTREVYRRCLKLIPHKRFSFGKIWIMAANFELRQMNLTGARKILGNAIGMAPKGKVFVKYIEMEMRMGNLDRCRKLYNRYLEWAPGSSFAWKKYAEFEEYVCQTERARAVFELGIGQKVLDVPEDLFKAYIEFETSQGEYERVRALYERLLGRTQHLRVGIRYAQFEASLVSKEEEEEEGKEEDEDCIQQKKLCVARARRVFERALEYFRTTGANLREERAMLLEGWLKIEKSFGSELGDVSLVQAKWPKKLKKRRPIFKIVPVRLEAAAYEECIDYIFPEEAQSHTTNLKMLEVTYKWKKQKTAE</sequence>
<evidence type="ECO:0000313" key="1">
    <source>
        <dbReference type="EMBL" id="KAH9767571.1"/>
    </source>
</evidence>
<keyword evidence="2" id="KW-1185">Reference proteome</keyword>
<reference evidence="2" key="1">
    <citation type="journal article" date="2023" name="Hortic. Res.">
        <title>A chromosome-level phased genome enabling allele-level studies in sweet orange: a case study on citrus Huanglongbing tolerance.</title>
        <authorList>
            <person name="Wu B."/>
            <person name="Yu Q."/>
            <person name="Deng Z."/>
            <person name="Duan Y."/>
            <person name="Luo F."/>
            <person name="Gmitter F. Jr."/>
        </authorList>
    </citation>
    <scope>NUCLEOTIDE SEQUENCE [LARGE SCALE GENOMIC DNA]</scope>
    <source>
        <strain evidence="2">cv. Valencia</strain>
    </source>
</reference>
<protein>
    <submittedName>
        <fullName evidence="1">Crooked neck protein</fullName>
    </submittedName>
</protein>
<evidence type="ECO:0000313" key="2">
    <source>
        <dbReference type="Proteomes" id="UP000829398"/>
    </source>
</evidence>
<accession>A0ACB8L2F3</accession>